<gene>
    <name evidence="2" type="ORF">ACFQND_14085</name>
</gene>
<dbReference type="InterPro" id="IPR029025">
    <property type="entry name" value="T3SS_substrate_exporter_C"/>
</dbReference>
<dbReference type="EMBL" id="JBHSRS010000076">
    <property type="protein sequence ID" value="MFC6282353.1"/>
    <property type="molecule type" value="Genomic_DNA"/>
</dbReference>
<sequence>MPANAVDDGLRAQGRPDRPSAIALSYADKNKAPIVVAKGYGAAADAIVQCARDNGLYVHASPDLVKLLMHVDLDEQIPPELYLAVAGVLAWLYQLENGSSAVPGGVRG</sequence>
<dbReference type="PANTHER" id="PTHR30531:SF12">
    <property type="entry name" value="FLAGELLAR BIOSYNTHETIC PROTEIN FLHB"/>
    <property type="match status" value="1"/>
</dbReference>
<evidence type="ECO:0000256" key="1">
    <source>
        <dbReference type="ARBA" id="ARBA00010690"/>
    </source>
</evidence>
<dbReference type="RefSeq" id="WP_371437515.1">
    <property type="nucleotide sequence ID" value="NZ_JBHSRS010000076.1"/>
</dbReference>
<dbReference type="PANTHER" id="PTHR30531">
    <property type="entry name" value="FLAGELLAR BIOSYNTHETIC PROTEIN FLHB"/>
    <property type="match status" value="1"/>
</dbReference>
<dbReference type="Pfam" id="PF01312">
    <property type="entry name" value="Bac_export_2"/>
    <property type="match status" value="1"/>
</dbReference>
<evidence type="ECO:0000313" key="3">
    <source>
        <dbReference type="Proteomes" id="UP001596270"/>
    </source>
</evidence>
<dbReference type="InterPro" id="IPR006135">
    <property type="entry name" value="T3SS_substrate_exporter"/>
</dbReference>
<comment type="similarity">
    <text evidence="1">Belongs to the type III secretion exporter family.</text>
</comment>
<name>A0ABW1U044_9BURK</name>
<reference evidence="3" key="1">
    <citation type="journal article" date="2019" name="Int. J. Syst. Evol. Microbiol.">
        <title>The Global Catalogue of Microorganisms (GCM) 10K type strain sequencing project: providing services to taxonomists for standard genome sequencing and annotation.</title>
        <authorList>
            <consortium name="The Broad Institute Genomics Platform"/>
            <consortium name="The Broad Institute Genome Sequencing Center for Infectious Disease"/>
            <person name="Wu L."/>
            <person name="Ma J."/>
        </authorList>
    </citation>
    <scope>NUCLEOTIDE SEQUENCE [LARGE SCALE GENOMIC DNA]</scope>
    <source>
        <strain evidence="3">CCUG 39402</strain>
    </source>
</reference>
<comment type="caution">
    <text evidence="2">The sequence shown here is derived from an EMBL/GenBank/DDBJ whole genome shotgun (WGS) entry which is preliminary data.</text>
</comment>
<dbReference type="Gene3D" id="3.40.1690.10">
    <property type="entry name" value="secretion proteins EscU"/>
    <property type="match status" value="1"/>
</dbReference>
<proteinExistence type="inferred from homology"/>
<protein>
    <submittedName>
        <fullName evidence="2">EscU/YscU/HrcU family type III secretion system export apparatus switch protein</fullName>
    </submittedName>
</protein>
<accession>A0ABW1U044</accession>
<keyword evidence="3" id="KW-1185">Reference proteome</keyword>
<organism evidence="2 3">
    <name type="scientific">Polaromonas aquatica</name>
    <dbReference type="NCBI Taxonomy" id="332657"/>
    <lineage>
        <taxon>Bacteria</taxon>
        <taxon>Pseudomonadati</taxon>
        <taxon>Pseudomonadota</taxon>
        <taxon>Betaproteobacteria</taxon>
        <taxon>Burkholderiales</taxon>
        <taxon>Comamonadaceae</taxon>
        <taxon>Polaromonas</taxon>
    </lineage>
</organism>
<evidence type="ECO:0000313" key="2">
    <source>
        <dbReference type="EMBL" id="MFC6282353.1"/>
    </source>
</evidence>
<dbReference type="SUPFAM" id="SSF160544">
    <property type="entry name" value="EscU C-terminal domain-like"/>
    <property type="match status" value="1"/>
</dbReference>
<dbReference type="Proteomes" id="UP001596270">
    <property type="component" value="Unassembled WGS sequence"/>
</dbReference>